<sequence length="382" mass="43608">MKDGLLTWKVNAPAVQQRGQQILSKLREEGVSDEFELYFRRAAFGQGDSFVFQSALLLRFLGGNVPGCEQASFPFQSLVSFVQGGNYLNDEATRKAYLLLRWLPCTIDTAIAAEKILFDLVPTQDHSCSGFTKSMVVLLTSSNKELVKSTLEFLDFVVHYSSFSARFDLLASGFFQLLPTAFYEQEMHLMSLPELFLIENLHRIVLCSHPTSTRRICRERQISTNTFHQIFIDMFLHPIKPFLEFIFHNRRRIRDNGMAEAFSFLLGGLVEHSPFIEEMTQYLLSSSLAIALTDFLHFIKASHVAFFLLRGVKNGIKSWQKEDPVVQKRGALILFKLSEEGLSDEIELHIRCCGDDDKELCGVYIGLKLIHDLGENAPFRWD</sequence>
<keyword evidence="2" id="KW-1185">Reference proteome</keyword>
<proteinExistence type="predicted"/>
<dbReference type="EMBL" id="JARBJD010000033">
    <property type="protein sequence ID" value="KAK2959045.1"/>
    <property type="molecule type" value="Genomic_DNA"/>
</dbReference>
<name>A0ABQ9Y5S6_9EUKA</name>
<evidence type="ECO:0000313" key="2">
    <source>
        <dbReference type="Proteomes" id="UP001281761"/>
    </source>
</evidence>
<gene>
    <name evidence="1" type="ORF">BLNAU_6061</name>
</gene>
<reference evidence="1 2" key="1">
    <citation type="journal article" date="2022" name="bioRxiv">
        <title>Genomics of Preaxostyla Flagellates Illuminates Evolutionary Transitions and the Path Towards Mitochondrial Loss.</title>
        <authorList>
            <person name="Novak L.V.F."/>
            <person name="Treitli S.C."/>
            <person name="Pyrih J."/>
            <person name="Halakuc P."/>
            <person name="Pipaliya S.V."/>
            <person name="Vacek V."/>
            <person name="Brzon O."/>
            <person name="Soukal P."/>
            <person name="Eme L."/>
            <person name="Dacks J.B."/>
            <person name="Karnkowska A."/>
            <person name="Elias M."/>
            <person name="Hampl V."/>
        </authorList>
    </citation>
    <scope>NUCLEOTIDE SEQUENCE [LARGE SCALE GENOMIC DNA]</scope>
    <source>
        <strain evidence="1">NAU3</strain>
        <tissue evidence="1">Gut</tissue>
    </source>
</reference>
<protein>
    <submittedName>
        <fullName evidence="1">Uncharacterized protein</fullName>
    </submittedName>
</protein>
<organism evidence="1 2">
    <name type="scientific">Blattamonas nauphoetae</name>
    <dbReference type="NCBI Taxonomy" id="2049346"/>
    <lineage>
        <taxon>Eukaryota</taxon>
        <taxon>Metamonada</taxon>
        <taxon>Preaxostyla</taxon>
        <taxon>Oxymonadida</taxon>
        <taxon>Blattamonas</taxon>
    </lineage>
</organism>
<evidence type="ECO:0000313" key="1">
    <source>
        <dbReference type="EMBL" id="KAK2959045.1"/>
    </source>
</evidence>
<accession>A0ABQ9Y5S6</accession>
<dbReference type="Proteomes" id="UP001281761">
    <property type="component" value="Unassembled WGS sequence"/>
</dbReference>
<comment type="caution">
    <text evidence="1">The sequence shown here is derived from an EMBL/GenBank/DDBJ whole genome shotgun (WGS) entry which is preliminary data.</text>
</comment>